<dbReference type="InterPro" id="IPR058210">
    <property type="entry name" value="SACS/Nov_dom"/>
</dbReference>
<dbReference type="Gene3D" id="3.30.565.10">
    <property type="entry name" value="Histidine kinase-like ATPase, C-terminal domain"/>
    <property type="match status" value="1"/>
</dbReference>
<dbReference type="InterPro" id="IPR052957">
    <property type="entry name" value="Auxin_embryo_med"/>
</dbReference>
<feature type="domain" description="Protein NO VEIN C-terminal" evidence="1">
    <location>
        <begin position="916"/>
        <end position="1030"/>
    </location>
</feature>
<sequence>MELKDLINKRKQWVNSSKENNFDFDSILAGLYADPSHFIYELLQNAEDEGATEVIIKLFKDKFEFYHNGKDFDLEDIDGVTGIGISKKKEDLNAIGKFGVGFKSVFAITQTPYIFSGEYKIKIEDFVVPVEINSNEKIDKTLIRLPFNHKYRSPEEIFNLTKKKLEELDLKTLLFLKNINEIKWETPSSSGHYLKESKNIHGDKNIKRVTIVSSSITEEYLVFRKPINIEDKELWVEVAYKLDKDENNKEIIVPELNSKLFVFFPTEKVTFLNFLIQGPLRTTPNRENIPLEDEQNKAIVEEIGNLVAESLLVIKNLGYLDVNFLNILPIDPEHKEAEYIYAVIYNKVKAKLQSEELLPSFDGTYTKASDALLARGKELTEFLNSSDLQKLFSKKCWLDTNITYDKTRELRDYLINELGVPEVDFESFARKITTEFLQTKSDEWIIDFYSRLLDQQSLWSDRGYSKGILRTKPIIRLENNEHIAPFDNNGNVQVYLPGETKSEYKTVKRVLTEKEQSLKFLKELGLTKPDIFAEIREFILPKYKAENPVKDEKYFDDFAKFLRGYETVQSETVQSGKKSEFIEELSDANFILAIKNNENKTEALVKGSKAYFPDEDLKNYFEGYQSVYFVSEEIFQRFDKGMVKKFLEELGVEDKPRRVEVEGNLTWEEKFKLRGNSGCTYDIYQKNYDYEGLDNFMNNITPEKSYLLWKLLLKAIEHLSSRQAQEFFKGEYKWFYYSAHSARFEAKFLKTLKQNAWLIDKNGNFRKPSEITFSELADSYKKDGANIEVLKQVLGFKPEIIEQLPEDERKILEIAKKHNLSPDELEKILSERETKLLEEEKEKEQWIPEVEPNVDFVKIQEVEPEKIITPDLSGQAEKVKIADAQEQAKENGYVDRVGQENNKRETIDKKAIGKWGEKYVYNALKKKYEKEGKIEDTDSGFKVINANNGELEIIWLNMQQDQGKGYDFVIRKNGTDVEYIEVKTKTQEGEELIEVTGTQWEFARKLFDQNEGVKYSFYVVSNAGKKDAEIRILRNPIKLWKEGKLYAHPVNFKL</sequence>
<dbReference type="Pfam" id="PF13020">
    <property type="entry name" value="NOV_C"/>
    <property type="match status" value="1"/>
</dbReference>
<gene>
    <name evidence="3" type="ORF">V4D31_00065</name>
</gene>
<dbReference type="InterPro" id="IPR036890">
    <property type="entry name" value="HATPase_C_sf"/>
</dbReference>
<reference evidence="3" key="1">
    <citation type="submission" date="2024-01" db="EMBL/GenBank/DDBJ databases">
        <title>The first autotrophic representatives of the genus Thermodesulfovibrio.</title>
        <authorList>
            <person name="Maltseva A.I."/>
            <person name="Elcheninov A.G."/>
            <person name="Kublanov I.V."/>
            <person name="Lebedinsky A.V."/>
            <person name="Frolov E.N."/>
        </authorList>
    </citation>
    <scope>NUCLEOTIDE SEQUENCE</scope>
    <source>
        <strain evidence="3">3462-1</strain>
    </source>
</reference>
<dbReference type="EMBL" id="CP144374">
    <property type="protein sequence ID" value="XCH48564.1"/>
    <property type="molecule type" value="Genomic_DNA"/>
</dbReference>
<protein>
    <submittedName>
        <fullName evidence="3">DUF3883 domain-containing protein</fullName>
    </submittedName>
</protein>
<dbReference type="RefSeq" id="WP_353686204.1">
    <property type="nucleotide sequence ID" value="NZ_CP144374.1"/>
</dbReference>
<dbReference type="NCBIfam" id="NF047352">
    <property type="entry name" value="P_loop_sacsin"/>
    <property type="match status" value="1"/>
</dbReference>
<dbReference type="Pfam" id="PF25794">
    <property type="entry name" value="SACS"/>
    <property type="match status" value="1"/>
</dbReference>
<feature type="domain" description="Sacsin/Nov" evidence="2">
    <location>
        <begin position="67"/>
        <end position="123"/>
    </location>
</feature>
<dbReference type="PANTHER" id="PTHR32387:SF0">
    <property type="entry name" value="PROTEIN NO VEIN"/>
    <property type="match status" value="1"/>
</dbReference>
<dbReference type="InterPro" id="IPR024975">
    <property type="entry name" value="NOV_C"/>
</dbReference>
<dbReference type="KEGG" id="tob:V4D31_00065"/>
<name>A0AAU8H427_9BACT</name>
<proteinExistence type="predicted"/>
<dbReference type="SUPFAM" id="SSF55874">
    <property type="entry name" value="ATPase domain of HSP90 chaperone/DNA topoisomerase II/histidine kinase"/>
    <property type="match status" value="1"/>
</dbReference>
<accession>A0AAU8H427</accession>
<evidence type="ECO:0000313" key="3">
    <source>
        <dbReference type="EMBL" id="XCH48564.1"/>
    </source>
</evidence>
<evidence type="ECO:0000259" key="2">
    <source>
        <dbReference type="Pfam" id="PF25794"/>
    </source>
</evidence>
<organism evidence="3">
    <name type="scientific">Thermodesulfovibrio obliviosus</name>
    <dbReference type="NCBI Taxonomy" id="3118332"/>
    <lineage>
        <taxon>Bacteria</taxon>
        <taxon>Pseudomonadati</taxon>
        <taxon>Nitrospirota</taxon>
        <taxon>Thermodesulfovibrionia</taxon>
        <taxon>Thermodesulfovibrionales</taxon>
        <taxon>Thermodesulfovibrionaceae</taxon>
        <taxon>Thermodesulfovibrio</taxon>
    </lineage>
</organism>
<evidence type="ECO:0000259" key="1">
    <source>
        <dbReference type="Pfam" id="PF13020"/>
    </source>
</evidence>
<dbReference type="AlphaFoldDB" id="A0AAU8H427"/>
<dbReference type="PANTHER" id="PTHR32387">
    <property type="entry name" value="WU:FJ29H11"/>
    <property type="match status" value="1"/>
</dbReference>